<dbReference type="Proteomes" id="UP000257109">
    <property type="component" value="Unassembled WGS sequence"/>
</dbReference>
<dbReference type="PANTHER" id="PTHR35046">
    <property type="entry name" value="ZINC KNUCKLE (CCHC-TYPE) FAMILY PROTEIN"/>
    <property type="match status" value="1"/>
</dbReference>
<evidence type="ECO:0000313" key="2">
    <source>
        <dbReference type="EMBL" id="RDY09890.1"/>
    </source>
</evidence>
<feature type="non-terminal residue" evidence="2">
    <location>
        <position position="1"/>
    </location>
</feature>
<proteinExistence type="predicted"/>
<dbReference type="EMBL" id="QJKJ01000950">
    <property type="protein sequence ID" value="RDY09890.1"/>
    <property type="molecule type" value="Genomic_DNA"/>
</dbReference>
<accession>A0A371I4C3</accession>
<reference evidence="2" key="1">
    <citation type="submission" date="2018-05" db="EMBL/GenBank/DDBJ databases">
        <title>Draft genome of Mucuna pruriens seed.</title>
        <authorList>
            <person name="Nnadi N.E."/>
            <person name="Vos R."/>
            <person name="Hasami M.H."/>
            <person name="Devisetty U.K."/>
            <person name="Aguiy J.C."/>
        </authorList>
    </citation>
    <scope>NUCLEOTIDE SEQUENCE [LARGE SCALE GENOMIC DNA]</scope>
    <source>
        <strain evidence="2">JCA_2017</strain>
    </source>
</reference>
<dbReference type="PROSITE" id="PS50994">
    <property type="entry name" value="INTEGRASE"/>
    <property type="match status" value="1"/>
</dbReference>
<sequence>MSSTYSTSWLVYTTLYSYFTLGGHPYRLFPWFASNGGREFIFIVVDKFSKVAHFIHCLKVDDACHVANLFFKVVVRLHGIPRSIVSDRNFKFLGHFWRILWSKLDTQLFFSTTCHSQMDEQIEVMNITLSTTYVFCSEEFEILRGVATLY</sequence>
<dbReference type="Gene3D" id="3.30.420.10">
    <property type="entry name" value="Ribonuclease H-like superfamily/Ribonuclease H"/>
    <property type="match status" value="1"/>
</dbReference>
<dbReference type="AlphaFoldDB" id="A0A371I4C3"/>
<evidence type="ECO:0000259" key="1">
    <source>
        <dbReference type="PROSITE" id="PS50994"/>
    </source>
</evidence>
<dbReference type="InterPro" id="IPR036397">
    <property type="entry name" value="RNaseH_sf"/>
</dbReference>
<keyword evidence="3" id="KW-1185">Reference proteome</keyword>
<name>A0A371I4C3_MUCPR</name>
<dbReference type="PANTHER" id="PTHR35046:SF9">
    <property type="entry name" value="RNA-DIRECTED DNA POLYMERASE"/>
    <property type="match status" value="1"/>
</dbReference>
<evidence type="ECO:0000313" key="3">
    <source>
        <dbReference type="Proteomes" id="UP000257109"/>
    </source>
</evidence>
<comment type="caution">
    <text evidence="2">The sequence shown here is derived from an EMBL/GenBank/DDBJ whole genome shotgun (WGS) entry which is preliminary data.</text>
</comment>
<dbReference type="InterPro" id="IPR012337">
    <property type="entry name" value="RNaseH-like_sf"/>
</dbReference>
<organism evidence="2 3">
    <name type="scientific">Mucuna pruriens</name>
    <name type="common">Velvet bean</name>
    <name type="synonym">Dolichos pruriens</name>
    <dbReference type="NCBI Taxonomy" id="157652"/>
    <lineage>
        <taxon>Eukaryota</taxon>
        <taxon>Viridiplantae</taxon>
        <taxon>Streptophyta</taxon>
        <taxon>Embryophyta</taxon>
        <taxon>Tracheophyta</taxon>
        <taxon>Spermatophyta</taxon>
        <taxon>Magnoliopsida</taxon>
        <taxon>eudicotyledons</taxon>
        <taxon>Gunneridae</taxon>
        <taxon>Pentapetalae</taxon>
        <taxon>rosids</taxon>
        <taxon>fabids</taxon>
        <taxon>Fabales</taxon>
        <taxon>Fabaceae</taxon>
        <taxon>Papilionoideae</taxon>
        <taxon>50 kb inversion clade</taxon>
        <taxon>NPAAA clade</taxon>
        <taxon>indigoferoid/millettioid clade</taxon>
        <taxon>Phaseoleae</taxon>
        <taxon>Mucuna</taxon>
    </lineage>
</organism>
<protein>
    <recommendedName>
        <fullName evidence="1">Integrase catalytic domain-containing protein</fullName>
    </recommendedName>
</protein>
<gene>
    <name evidence="2" type="ORF">CR513_05681</name>
</gene>
<dbReference type="GO" id="GO:0003676">
    <property type="term" value="F:nucleic acid binding"/>
    <property type="evidence" value="ECO:0007669"/>
    <property type="project" value="InterPro"/>
</dbReference>
<dbReference type="InterPro" id="IPR001584">
    <property type="entry name" value="Integrase_cat-core"/>
</dbReference>
<dbReference type="OrthoDB" id="1935586at2759"/>
<feature type="domain" description="Integrase catalytic" evidence="1">
    <location>
        <begin position="1"/>
        <end position="150"/>
    </location>
</feature>
<dbReference type="SUPFAM" id="SSF53098">
    <property type="entry name" value="Ribonuclease H-like"/>
    <property type="match status" value="1"/>
</dbReference>
<dbReference type="GO" id="GO:0015074">
    <property type="term" value="P:DNA integration"/>
    <property type="evidence" value="ECO:0007669"/>
    <property type="project" value="InterPro"/>
</dbReference>
<dbReference type="STRING" id="157652.A0A371I4C3"/>